<comment type="caution">
    <text evidence="1">The sequence shown here is derived from an EMBL/GenBank/DDBJ whole genome shotgun (WGS) entry which is preliminary data.</text>
</comment>
<dbReference type="Proteomes" id="UP000324800">
    <property type="component" value="Unassembled WGS sequence"/>
</dbReference>
<dbReference type="EMBL" id="SNRW01011806">
    <property type="protein sequence ID" value="KAA6374661.1"/>
    <property type="molecule type" value="Genomic_DNA"/>
</dbReference>
<name>A0A5J4UXR0_9EUKA</name>
<sequence length="193" mass="22644">MGEGEEIGYILNPVKEKEPEQIHQHLGEQKHTLRMLTNEHEHGDHSVTHHQDGHHSGHHYIPRDSFEIPKKNDYPTYVWAYDLSSHLELLMVTYLLKPNTQLNKSVVKPYKTVSDLDKSLMQLQNESLAQSMDVLKFTDSLYASFRHKEEFIHSAELHIGYAFFLQDFRPAMQLKLLAQLQKAYEYFPGWISR</sequence>
<accession>A0A5J4UXR0</accession>
<dbReference type="AlphaFoldDB" id="A0A5J4UXR0"/>
<evidence type="ECO:0000313" key="1">
    <source>
        <dbReference type="EMBL" id="KAA6374661.1"/>
    </source>
</evidence>
<protein>
    <submittedName>
        <fullName evidence="1">Uncharacterized protein</fullName>
    </submittedName>
</protein>
<organism evidence="1 2">
    <name type="scientific">Streblomastix strix</name>
    <dbReference type="NCBI Taxonomy" id="222440"/>
    <lineage>
        <taxon>Eukaryota</taxon>
        <taxon>Metamonada</taxon>
        <taxon>Preaxostyla</taxon>
        <taxon>Oxymonadida</taxon>
        <taxon>Streblomastigidae</taxon>
        <taxon>Streblomastix</taxon>
    </lineage>
</organism>
<evidence type="ECO:0000313" key="2">
    <source>
        <dbReference type="Proteomes" id="UP000324800"/>
    </source>
</evidence>
<gene>
    <name evidence="1" type="ORF">EZS28_029811</name>
</gene>
<proteinExistence type="predicted"/>
<reference evidence="1 2" key="1">
    <citation type="submission" date="2019-03" db="EMBL/GenBank/DDBJ databases">
        <title>Single cell metagenomics reveals metabolic interactions within the superorganism composed of flagellate Streblomastix strix and complex community of Bacteroidetes bacteria on its surface.</title>
        <authorList>
            <person name="Treitli S.C."/>
            <person name="Kolisko M."/>
            <person name="Husnik F."/>
            <person name="Keeling P."/>
            <person name="Hampl V."/>
        </authorList>
    </citation>
    <scope>NUCLEOTIDE SEQUENCE [LARGE SCALE GENOMIC DNA]</scope>
    <source>
        <strain evidence="1">ST1C</strain>
    </source>
</reference>